<dbReference type="OrthoDB" id="107551at2"/>
<evidence type="ECO:0000259" key="6">
    <source>
        <dbReference type="Pfam" id="PF01120"/>
    </source>
</evidence>
<keyword evidence="5" id="KW-0326">Glycosidase</keyword>
<evidence type="ECO:0000313" key="8">
    <source>
        <dbReference type="Proteomes" id="UP000199226"/>
    </source>
</evidence>
<dbReference type="InterPro" id="IPR017853">
    <property type="entry name" value="GH"/>
</dbReference>
<sequence>MKSKQSNNYIIIIIACLVLVLSNNAIGQKNIPLPKANQLTWQDAELTALISYDLHVFDGKPYNQAFNRINPIADYNIFNPAKLDTDQWIRAVKDMGGKIAILTATHETGFALYQSDVNPYSMKALKFQDGKGDIVRDFVASCRKYGILPGIYIGIRWNSNYGIYDFKVLDDNSPFAKNRQQFYNKLCEKMTEELMSRYGELAMVWFDGGAHGPELGGPNILPIVEKYQPNIIFYHNTQRADIRWGGSETGKVNYPSWGTFPFPYSHSTNQKVIFKNDFQLLKEGDPDGKYYMPAMSDAPLRGYKGRHEWFWEPGDEEHIQPLESLMDMYYGSVGRNSTLILGITPDAEGLIPQPDVNRLREFGMEINKRFSKALARVAGKGSSHALNLKTYRKIDHLVLMEDIAHGERIREFKIEGKTRNGWQLISEGSSVGHKFISRFKELEVSALRLNISKSLAEPIIKDFSAYKSPGIL</sequence>
<accession>A0A1G9UN00</accession>
<evidence type="ECO:0000256" key="1">
    <source>
        <dbReference type="ARBA" id="ARBA00007951"/>
    </source>
</evidence>
<feature type="domain" description="Glycoside hydrolase family 29 N-terminal" evidence="6">
    <location>
        <begin position="76"/>
        <end position="363"/>
    </location>
</feature>
<keyword evidence="4" id="KW-0378">Hydrolase</keyword>
<dbReference type="Gene3D" id="2.60.120.260">
    <property type="entry name" value="Galactose-binding domain-like"/>
    <property type="match status" value="1"/>
</dbReference>
<keyword evidence="3" id="KW-0732">Signal</keyword>
<evidence type="ECO:0000256" key="3">
    <source>
        <dbReference type="ARBA" id="ARBA00022729"/>
    </source>
</evidence>
<name>A0A1G9UN00_9SPHI</name>
<dbReference type="PROSITE" id="PS51257">
    <property type="entry name" value="PROKAR_LIPOPROTEIN"/>
    <property type="match status" value="1"/>
</dbReference>
<dbReference type="GO" id="GO:0016139">
    <property type="term" value="P:glycoside catabolic process"/>
    <property type="evidence" value="ECO:0007669"/>
    <property type="project" value="TreeGrafter"/>
</dbReference>
<dbReference type="SMART" id="SM00812">
    <property type="entry name" value="Alpha_L_fucos"/>
    <property type="match status" value="1"/>
</dbReference>
<reference evidence="8" key="1">
    <citation type="submission" date="2016-10" db="EMBL/GenBank/DDBJ databases">
        <authorList>
            <person name="Varghese N."/>
            <person name="Submissions S."/>
        </authorList>
    </citation>
    <scope>NUCLEOTIDE SEQUENCE [LARGE SCALE GENOMIC DNA]</scope>
    <source>
        <strain evidence="8">DSM 24536</strain>
    </source>
</reference>
<dbReference type="STRING" id="990371.SAMN05421813_11713"/>
<evidence type="ECO:0000256" key="5">
    <source>
        <dbReference type="ARBA" id="ARBA00023295"/>
    </source>
</evidence>
<protein>
    <recommendedName>
        <fullName evidence="2">alpha-L-fucosidase</fullName>
        <ecNumber evidence="2">3.2.1.51</ecNumber>
    </recommendedName>
</protein>
<dbReference type="EMBL" id="FNHH01000017">
    <property type="protein sequence ID" value="SDM61286.1"/>
    <property type="molecule type" value="Genomic_DNA"/>
</dbReference>
<dbReference type="Gene3D" id="3.20.20.80">
    <property type="entry name" value="Glycosidases"/>
    <property type="match status" value="1"/>
</dbReference>
<comment type="similarity">
    <text evidence="1">Belongs to the glycosyl hydrolase 29 family.</text>
</comment>
<dbReference type="EC" id="3.2.1.51" evidence="2"/>
<dbReference type="InterPro" id="IPR000933">
    <property type="entry name" value="Glyco_hydro_29"/>
</dbReference>
<dbReference type="InterPro" id="IPR057739">
    <property type="entry name" value="Glyco_hydro_29_N"/>
</dbReference>
<dbReference type="GO" id="GO:0005764">
    <property type="term" value="C:lysosome"/>
    <property type="evidence" value="ECO:0007669"/>
    <property type="project" value="TreeGrafter"/>
</dbReference>
<dbReference type="Pfam" id="PF01120">
    <property type="entry name" value="Alpha_L_fucos"/>
    <property type="match status" value="1"/>
</dbReference>
<evidence type="ECO:0000256" key="4">
    <source>
        <dbReference type="ARBA" id="ARBA00022801"/>
    </source>
</evidence>
<evidence type="ECO:0000256" key="2">
    <source>
        <dbReference type="ARBA" id="ARBA00012662"/>
    </source>
</evidence>
<evidence type="ECO:0000313" key="7">
    <source>
        <dbReference type="EMBL" id="SDM61286.1"/>
    </source>
</evidence>
<dbReference type="GO" id="GO:0006004">
    <property type="term" value="P:fucose metabolic process"/>
    <property type="evidence" value="ECO:0007669"/>
    <property type="project" value="TreeGrafter"/>
</dbReference>
<dbReference type="PANTHER" id="PTHR10030:SF37">
    <property type="entry name" value="ALPHA-L-FUCOSIDASE-RELATED"/>
    <property type="match status" value="1"/>
</dbReference>
<gene>
    <name evidence="7" type="ORF">SAMN05421813_11713</name>
</gene>
<dbReference type="SUPFAM" id="SSF51445">
    <property type="entry name" value="(Trans)glycosidases"/>
    <property type="match status" value="1"/>
</dbReference>
<dbReference type="PANTHER" id="PTHR10030">
    <property type="entry name" value="ALPHA-L-FUCOSIDASE"/>
    <property type="match status" value="1"/>
</dbReference>
<organism evidence="7 8">
    <name type="scientific">Daejeonella rubra</name>
    <dbReference type="NCBI Taxonomy" id="990371"/>
    <lineage>
        <taxon>Bacteria</taxon>
        <taxon>Pseudomonadati</taxon>
        <taxon>Bacteroidota</taxon>
        <taxon>Sphingobacteriia</taxon>
        <taxon>Sphingobacteriales</taxon>
        <taxon>Sphingobacteriaceae</taxon>
        <taxon>Daejeonella</taxon>
    </lineage>
</organism>
<proteinExistence type="inferred from homology"/>
<dbReference type="GO" id="GO:0004560">
    <property type="term" value="F:alpha-L-fucosidase activity"/>
    <property type="evidence" value="ECO:0007669"/>
    <property type="project" value="InterPro"/>
</dbReference>
<keyword evidence="8" id="KW-1185">Reference proteome</keyword>
<dbReference type="Proteomes" id="UP000199226">
    <property type="component" value="Unassembled WGS sequence"/>
</dbReference>
<dbReference type="AlphaFoldDB" id="A0A1G9UN00"/>
<dbReference type="RefSeq" id="WP_090705217.1">
    <property type="nucleotide sequence ID" value="NZ_FNHH01000017.1"/>
</dbReference>